<evidence type="ECO:0000313" key="2">
    <source>
        <dbReference type="EMBL" id="EOA88502.1"/>
    </source>
</evidence>
<dbReference type="RefSeq" id="XP_008023710.1">
    <property type="nucleotide sequence ID" value="XM_008025519.1"/>
</dbReference>
<keyword evidence="1" id="KW-1133">Transmembrane helix</keyword>
<dbReference type="AlphaFoldDB" id="R0KKJ5"/>
<dbReference type="EMBL" id="KB908537">
    <property type="protein sequence ID" value="EOA88502.1"/>
    <property type="molecule type" value="Genomic_DNA"/>
</dbReference>
<dbReference type="Proteomes" id="UP000016935">
    <property type="component" value="Unassembled WGS sequence"/>
</dbReference>
<dbReference type="GeneID" id="19403112"/>
<dbReference type="HOGENOM" id="CLU_039641_0_0_1"/>
<evidence type="ECO:0000256" key="1">
    <source>
        <dbReference type="SAM" id="Phobius"/>
    </source>
</evidence>
<keyword evidence="1" id="KW-0812">Transmembrane</keyword>
<gene>
    <name evidence="2" type="ORF">SETTUDRAFT_27306</name>
</gene>
<dbReference type="STRING" id="671987.R0KKJ5"/>
<organism evidence="2 3">
    <name type="scientific">Exserohilum turcicum (strain 28A)</name>
    <name type="common">Northern leaf blight fungus</name>
    <name type="synonym">Setosphaeria turcica</name>
    <dbReference type="NCBI Taxonomy" id="671987"/>
    <lineage>
        <taxon>Eukaryota</taxon>
        <taxon>Fungi</taxon>
        <taxon>Dikarya</taxon>
        <taxon>Ascomycota</taxon>
        <taxon>Pezizomycotina</taxon>
        <taxon>Dothideomycetes</taxon>
        <taxon>Pleosporomycetidae</taxon>
        <taxon>Pleosporales</taxon>
        <taxon>Pleosporineae</taxon>
        <taxon>Pleosporaceae</taxon>
        <taxon>Exserohilum</taxon>
    </lineage>
</organism>
<name>R0KKJ5_EXST2</name>
<protein>
    <submittedName>
        <fullName evidence="2">Uncharacterized protein</fullName>
    </submittedName>
</protein>
<reference evidence="2 3" key="1">
    <citation type="journal article" date="2012" name="PLoS Pathog.">
        <title>Diverse lifestyles and strategies of plant pathogenesis encoded in the genomes of eighteen Dothideomycetes fungi.</title>
        <authorList>
            <person name="Ohm R.A."/>
            <person name="Feau N."/>
            <person name="Henrissat B."/>
            <person name="Schoch C.L."/>
            <person name="Horwitz B.A."/>
            <person name="Barry K.W."/>
            <person name="Condon B.J."/>
            <person name="Copeland A.C."/>
            <person name="Dhillon B."/>
            <person name="Glaser F."/>
            <person name="Hesse C.N."/>
            <person name="Kosti I."/>
            <person name="LaButti K."/>
            <person name="Lindquist E.A."/>
            <person name="Lucas S."/>
            <person name="Salamov A.A."/>
            <person name="Bradshaw R.E."/>
            <person name="Ciuffetti L."/>
            <person name="Hamelin R.C."/>
            <person name="Kema G.H.J."/>
            <person name="Lawrence C."/>
            <person name="Scott J.A."/>
            <person name="Spatafora J.W."/>
            <person name="Turgeon B.G."/>
            <person name="de Wit P.J.G.M."/>
            <person name="Zhong S."/>
            <person name="Goodwin S.B."/>
            <person name="Grigoriev I.V."/>
        </authorList>
    </citation>
    <scope>NUCLEOTIDE SEQUENCE [LARGE SCALE GENOMIC DNA]</scope>
    <source>
        <strain evidence="3">28A</strain>
    </source>
</reference>
<keyword evidence="1" id="KW-0472">Membrane</keyword>
<dbReference type="OrthoDB" id="3679872at2759"/>
<accession>R0KKJ5</accession>
<keyword evidence="3" id="KW-1185">Reference proteome</keyword>
<feature type="transmembrane region" description="Helical" evidence="1">
    <location>
        <begin position="157"/>
        <end position="179"/>
    </location>
</feature>
<sequence length="359" mass="40867">MSELAQLALKNDLFLAFGLELILHLWPLRDCFDAVVQRKLLPERFQSAYGSETAIAQTNAIRPKPTMLTRTTTKTVARTLYNTVTEQVTSVSTVTDRHWLTKWTHFPIDPATPCVTWTYYTNTTAVPEQNHTFTPPPDNSTDTHPTTPTATWSSTSWLLPSLLALTSTTLLLLLLVLLLKPHLLIPRPRSANPQTQQKLYQDWKDRAYSVLSDLEQTQRETQRLKQGISTRTAMLELLLGKNLNSDAAMSTTTDDHDDEEEEEEEILHHLVTQKRETDAKTQTQLHTATASNSALLARIQHLEGHNAELRDTIRMRLNSHFVPGVDQSFQELLDEKQKEIAFWRAAFYRERGEEEGAAV</sequence>
<reference evidence="2 3" key="2">
    <citation type="journal article" date="2013" name="PLoS Genet.">
        <title>Comparative genome structure, secondary metabolite, and effector coding capacity across Cochliobolus pathogens.</title>
        <authorList>
            <person name="Condon B.J."/>
            <person name="Leng Y."/>
            <person name="Wu D."/>
            <person name="Bushley K.E."/>
            <person name="Ohm R.A."/>
            <person name="Otillar R."/>
            <person name="Martin J."/>
            <person name="Schackwitz W."/>
            <person name="Grimwood J."/>
            <person name="MohdZainudin N."/>
            <person name="Xue C."/>
            <person name="Wang R."/>
            <person name="Manning V.A."/>
            <person name="Dhillon B."/>
            <person name="Tu Z.J."/>
            <person name="Steffenson B.J."/>
            <person name="Salamov A."/>
            <person name="Sun H."/>
            <person name="Lowry S."/>
            <person name="LaButti K."/>
            <person name="Han J."/>
            <person name="Copeland A."/>
            <person name="Lindquist E."/>
            <person name="Barry K."/>
            <person name="Schmutz J."/>
            <person name="Baker S.E."/>
            <person name="Ciuffetti L.M."/>
            <person name="Grigoriev I.V."/>
            <person name="Zhong S."/>
            <person name="Turgeon B.G."/>
        </authorList>
    </citation>
    <scope>NUCLEOTIDE SEQUENCE [LARGE SCALE GENOMIC DNA]</scope>
    <source>
        <strain evidence="3">28A</strain>
    </source>
</reference>
<proteinExistence type="predicted"/>
<evidence type="ECO:0000313" key="3">
    <source>
        <dbReference type="Proteomes" id="UP000016935"/>
    </source>
</evidence>